<evidence type="ECO:0000256" key="7">
    <source>
        <dbReference type="SAM" id="MobiDB-lite"/>
    </source>
</evidence>
<evidence type="ECO:0000256" key="1">
    <source>
        <dbReference type="ARBA" id="ARBA00004606"/>
    </source>
</evidence>
<dbReference type="GO" id="GO:0016020">
    <property type="term" value="C:membrane"/>
    <property type="evidence" value="ECO:0007669"/>
    <property type="project" value="UniProtKB-SubCell"/>
</dbReference>
<dbReference type="PANTHER" id="PTHR23033">
    <property type="entry name" value="BETA1,3-GALACTOSYLTRANSFERASE"/>
    <property type="match status" value="1"/>
</dbReference>
<comment type="caution">
    <text evidence="9">The sequence shown here is derived from an EMBL/GenBank/DDBJ whole genome shotgun (WGS) entry which is preliminary data.</text>
</comment>
<sequence>MGWQLTFCSLLFLSIATSYASSRRIQGLRNITADELLEYGVVIHPNSSYEGCVEQSPRNECHYSGSDNDKTSGNGLDTATDLLTDAGSGTEAGASAEGGLNSRTDKVRLLDSDFVFATGTCIKRIRLTSASRGWRGSKVRAFFLIDSPTAPRGLNTRRASAGEVYAYFPSEGAPELGGWFRSLRGGDTRVAAAPFAAHRHFGETYKWMLYGDDDTVFFMDAVKKLVANLDPELPIALSDNLWFSNRHPNPNAPRCLPCHMANETLPSLEEIFMSAPGRVEIRTTYQQRTISKQVYEAFARNTTQVPGERYRPEPVCPGMCTTEAACKPVVDSGSTAPCTPPTAHGGAGMIFSVGLMRSITFRDALDCFLTFTNATGGDQMVSECLWRHGIAFTDPGPLVKHSYDYQYVIFGGAPRLPSLVGLELSGKGEPYNALGRWMLRNVVSIHMHARIKKDIKTLAAQQEIVPQLRQAVFKRLSRQKIAPREEGGGNELASGDEDQ</sequence>
<evidence type="ECO:0000256" key="5">
    <source>
        <dbReference type="ARBA" id="ARBA00022989"/>
    </source>
</evidence>
<evidence type="ECO:0000256" key="4">
    <source>
        <dbReference type="ARBA" id="ARBA00022968"/>
    </source>
</evidence>
<feature type="signal peptide" evidence="8">
    <location>
        <begin position="1"/>
        <end position="22"/>
    </location>
</feature>
<evidence type="ECO:0000256" key="6">
    <source>
        <dbReference type="ARBA" id="ARBA00023136"/>
    </source>
</evidence>
<gene>
    <name evidence="9" type="ORF">Vafri_12692</name>
</gene>
<dbReference type="AlphaFoldDB" id="A0A8J4BF11"/>
<comment type="subcellular location">
    <subcellularLocation>
        <location evidence="1">Membrane</location>
        <topology evidence="1">Single-pass type II membrane protein</topology>
    </subcellularLocation>
</comment>
<name>A0A8J4BF11_9CHLO</name>
<accession>A0A8J4BF11</accession>
<protein>
    <recommendedName>
        <fullName evidence="11">Glycosyltransferase family 31 protein</fullName>
    </recommendedName>
</protein>
<evidence type="ECO:0000256" key="2">
    <source>
        <dbReference type="ARBA" id="ARBA00006462"/>
    </source>
</evidence>
<dbReference type="Proteomes" id="UP000747399">
    <property type="component" value="Unassembled WGS sequence"/>
</dbReference>
<feature type="chain" id="PRO_5035217587" description="Glycosyltransferase family 31 protein" evidence="8">
    <location>
        <begin position="23"/>
        <end position="499"/>
    </location>
</feature>
<dbReference type="EMBL" id="BNCO01000028">
    <property type="protein sequence ID" value="GIL57456.1"/>
    <property type="molecule type" value="Genomic_DNA"/>
</dbReference>
<evidence type="ECO:0008006" key="11">
    <source>
        <dbReference type="Google" id="ProtNLM"/>
    </source>
</evidence>
<evidence type="ECO:0000313" key="9">
    <source>
        <dbReference type="EMBL" id="GIL57456.1"/>
    </source>
</evidence>
<reference evidence="9" key="1">
    <citation type="journal article" date="2021" name="Proc. Natl. Acad. Sci. U.S.A.">
        <title>Three genomes in the algal genus Volvox reveal the fate of a haploid sex-determining region after a transition to homothallism.</title>
        <authorList>
            <person name="Yamamoto K."/>
            <person name="Hamaji T."/>
            <person name="Kawai-Toyooka H."/>
            <person name="Matsuzaki R."/>
            <person name="Takahashi F."/>
            <person name="Nishimura Y."/>
            <person name="Kawachi M."/>
            <person name="Noguchi H."/>
            <person name="Minakuchi Y."/>
            <person name="Umen J.G."/>
            <person name="Toyoda A."/>
            <person name="Nozaki H."/>
        </authorList>
    </citation>
    <scope>NUCLEOTIDE SEQUENCE</scope>
    <source>
        <strain evidence="9">NIES-3780</strain>
    </source>
</reference>
<comment type="similarity">
    <text evidence="2">Belongs to the glycosyltransferase 31 family. Beta3-Gal-T subfamily.</text>
</comment>
<keyword evidence="5" id="KW-1133">Transmembrane helix</keyword>
<evidence type="ECO:0000256" key="8">
    <source>
        <dbReference type="SAM" id="SignalP"/>
    </source>
</evidence>
<keyword evidence="10" id="KW-1185">Reference proteome</keyword>
<keyword evidence="8" id="KW-0732">Signal</keyword>
<keyword evidence="4" id="KW-0735">Signal-anchor</keyword>
<keyword evidence="3" id="KW-0812">Transmembrane</keyword>
<feature type="region of interest" description="Disordered" evidence="7">
    <location>
        <begin position="480"/>
        <end position="499"/>
    </location>
</feature>
<evidence type="ECO:0000256" key="3">
    <source>
        <dbReference type="ARBA" id="ARBA00022692"/>
    </source>
</evidence>
<organism evidence="9 10">
    <name type="scientific">Volvox africanus</name>
    <dbReference type="NCBI Taxonomy" id="51714"/>
    <lineage>
        <taxon>Eukaryota</taxon>
        <taxon>Viridiplantae</taxon>
        <taxon>Chlorophyta</taxon>
        <taxon>core chlorophytes</taxon>
        <taxon>Chlorophyceae</taxon>
        <taxon>CS clade</taxon>
        <taxon>Chlamydomonadales</taxon>
        <taxon>Volvocaceae</taxon>
        <taxon>Volvox</taxon>
    </lineage>
</organism>
<feature type="region of interest" description="Disordered" evidence="7">
    <location>
        <begin position="60"/>
        <end position="82"/>
    </location>
</feature>
<dbReference type="PANTHER" id="PTHR23033:SF50">
    <property type="entry name" value="HEXOSYLTRANSFERASE"/>
    <property type="match status" value="1"/>
</dbReference>
<evidence type="ECO:0000313" key="10">
    <source>
        <dbReference type="Proteomes" id="UP000747399"/>
    </source>
</evidence>
<keyword evidence="6" id="KW-0472">Membrane</keyword>
<proteinExistence type="inferred from homology"/>
<dbReference type="InterPro" id="IPR026050">
    <property type="entry name" value="C1GALT1/C1GALT1_chp1"/>
</dbReference>